<evidence type="ECO:0000313" key="3">
    <source>
        <dbReference type="EMBL" id="SVB84911.1"/>
    </source>
</evidence>
<name>A0A382HEJ9_9ZZZZ</name>
<dbReference type="InterPro" id="IPR003798">
    <property type="entry name" value="DNA_recombination_RmuC"/>
</dbReference>
<keyword evidence="2" id="KW-0233">DNA recombination</keyword>
<dbReference type="Pfam" id="PF02646">
    <property type="entry name" value="RmuC"/>
    <property type="match status" value="1"/>
</dbReference>
<evidence type="ECO:0008006" key="4">
    <source>
        <dbReference type="Google" id="ProtNLM"/>
    </source>
</evidence>
<keyword evidence="1" id="KW-0175">Coiled coil</keyword>
<gene>
    <name evidence="3" type="ORF">METZ01_LOCUS237765</name>
</gene>
<feature type="non-terminal residue" evidence="3">
    <location>
        <position position="1"/>
    </location>
</feature>
<proteinExistence type="predicted"/>
<evidence type="ECO:0000256" key="1">
    <source>
        <dbReference type="ARBA" id="ARBA00023054"/>
    </source>
</evidence>
<protein>
    <recommendedName>
        <fullName evidence="4">Recombinase RmuC</fullName>
    </recommendedName>
</protein>
<accession>A0A382HEJ9</accession>
<evidence type="ECO:0000256" key="2">
    <source>
        <dbReference type="ARBA" id="ARBA00023172"/>
    </source>
</evidence>
<dbReference type="EMBL" id="UINC01060422">
    <property type="protein sequence ID" value="SVB84911.1"/>
    <property type="molecule type" value="Genomic_DNA"/>
</dbReference>
<reference evidence="3" key="1">
    <citation type="submission" date="2018-05" db="EMBL/GenBank/DDBJ databases">
        <authorList>
            <person name="Lanie J.A."/>
            <person name="Ng W.-L."/>
            <person name="Kazmierczak K.M."/>
            <person name="Andrzejewski T.M."/>
            <person name="Davidsen T.M."/>
            <person name="Wayne K.J."/>
            <person name="Tettelin H."/>
            <person name="Glass J.I."/>
            <person name="Rusch D."/>
            <person name="Podicherti R."/>
            <person name="Tsui H.-C.T."/>
            <person name="Winkler M.E."/>
        </authorList>
    </citation>
    <scope>NUCLEOTIDE SEQUENCE</scope>
</reference>
<dbReference type="PANTHER" id="PTHR30563:SF0">
    <property type="entry name" value="DNA RECOMBINATION PROTEIN RMUC"/>
    <property type="match status" value="1"/>
</dbReference>
<organism evidence="3">
    <name type="scientific">marine metagenome</name>
    <dbReference type="NCBI Taxonomy" id="408172"/>
    <lineage>
        <taxon>unclassified sequences</taxon>
        <taxon>metagenomes</taxon>
        <taxon>ecological metagenomes</taxon>
    </lineage>
</organism>
<dbReference type="AlphaFoldDB" id="A0A382HEJ9"/>
<sequence length="301" mass="34240">DLMKSSNAQLDEKKKLIDSSLGDLKKQLEGLNKQTTELTGQMVESKKGVTDLADTTTQLRQILSSSQARGQWGERMVEDILSFIGLTEGINYEKQSQEGTDRPDFKFNLPDGKHINMDVKFPLSHYEKFLASENETEQENEKKAFLKDVRNHVKAISGRSYIDPNAGTVDYVLMFIPNESIYSFLNQEDHELIDFSLGKKILLCSPVTLYAILSLIRSAVANFHMEQKAGEVQKLVVTFREQWIKFTDKLDALGKTLGTVATHYETLTGPRRNALEKPMEKITELQMGQREDVKQIEDEDE</sequence>
<dbReference type="GO" id="GO:0006310">
    <property type="term" value="P:DNA recombination"/>
    <property type="evidence" value="ECO:0007669"/>
    <property type="project" value="UniProtKB-KW"/>
</dbReference>
<dbReference type="PANTHER" id="PTHR30563">
    <property type="entry name" value="DNA RECOMBINATION PROTEIN RMUC"/>
    <property type="match status" value="1"/>
</dbReference>